<dbReference type="InterPro" id="IPR050114">
    <property type="entry name" value="UPF0173_UPF0282_UlaG_hydrolase"/>
</dbReference>
<evidence type="ECO:0000256" key="1">
    <source>
        <dbReference type="ARBA" id="ARBA00022801"/>
    </source>
</evidence>
<comment type="caution">
    <text evidence="3">The sequence shown here is derived from an EMBL/GenBank/DDBJ whole genome shotgun (WGS) entry which is preliminary data.</text>
</comment>
<dbReference type="PANTHER" id="PTHR43546:SF9">
    <property type="entry name" value="L-ASCORBATE-6-PHOSPHATE LACTONASE ULAG-RELATED"/>
    <property type="match status" value="1"/>
</dbReference>
<organism evidence="3 4">
    <name type="scientific">Candidatus Akkermansia intestinigallinarum</name>
    <dbReference type="NCBI Taxonomy" id="2838431"/>
    <lineage>
        <taxon>Bacteria</taxon>
        <taxon>Pseudomonadati</taxon>
        <taxon>Verrucomicrobiota</taxon>
        <taxon>Verrucomicrobiia</taxon>
        <taxon>Verrucomicrobiales</taxon>
        <taxon>Akkermansiaceae</taxon>
        <taxon>Akkermansia</taxon>
    </lineage>
</organism>
<evidence type="ECO:0000313" key="3">
    <source>
        <dbReference type="EMBL" id="HIX19069.1"/>
    </source>
</evidence>
<dbReference type="Pfam" id="PF12706">
    <property type="entry name" value="Lactamase_B_2"/>
    <property type="match status" value="1"/>
</dbReference>
<reference evidence="3" key="1">
    <citation type="journal article" date="2021" name="PeerJ">
        <title>Extensive microbial diversity within the chicken gut microbiome revealed by metagenomics and culture.</title>
        <authorList>
            <person name="Gilroy R."/>
            <person name="Ravi A."/>
            <person name="Getino M."/>
            <person name="Pursley I."/>
            <person name="Horton D.L."/>
            <person name="Alikhan N.F."/>
            <person name="Baker D."/>
            <person name="Gharbi K."/>
            <person name="Hall N."/>
            <person name="Watson M."/>
            <person name="Adriaenssens E.M."/>
            <person name="Foster-Nyarko E."/>
            <person name="Jarju S."/>
            <person name="Secka A."/>
            <person name="Antonio M."/>
            <person name="Oren A."/>
            <person name="Chaudhuri R.R."/>
            <person name="La Ragione R."/>
            <person name="Hildebrand F."/>
            <person name="Pallen M.J."/>
        </authorList>
    </citation>
    <scope>NUCLEOTIDE SEQUENCE</scope>
    <source>
        <strain evidence="3">14975</strain>
    </source>
</reference>
<accession>A0A9D2AG76</accession>
<gene>
    <name evidence="3" type="ORF">H9862_00530</name>
</gene>
<evidence type="ECO:0000259" key="2">
    <source>
        <dbReference type="Pfam" id="PF12706"/>
    </source>
</evidence>
<dbReference type="Gene3D" id="3.60.15.10">
    <property type="entry name" value="Ribonuclease Z/Hydroxyacylglutathione hydrolase-like"/>
    <property type="match status" value="1"/>
</dbReference>
<dbReference type="SUPFAM" id="SSF56281">
    <property type="entry name" value="Metallo-hydrolase/oxidoreductase"/>
    <property type="match status" value="1"/>
</dbReference>
<proteinExistence type="predicted"/>
<dbReference type="Proteomes" id="UP000823964">
    <property type="component" value="Unassembled WGS sequence"/>
</dbReference>
<protein>
    <recommendedName>
        <fullName evidence="2">Metallo-beta-lactamase domain-containing protein</fullName>
    </recommendedName>
</protein>
<sequence>MLFEQIRSATSIVTFGGIRFLVDPWFAPKGSVPPIPGSPNPDLSCPLCDLPKPIEELLLVDAVIATHLHFDHFDESAMRCIPPDMPIFAQDVYDADTLTKRGFRHVMVLTYAGIKWKGVTLHKTPCQHGQAANMWAMYERAQMRGEACGVVMQSPTESQVLYMVGDSIWYPGVQASIDTYKPGVIIVNAAGACITDSGLIIMGLEDVQSVLDYAPQATVVASHMDNVGHATVWRRDLRKLRDEKGYGQRLLIPEDGTVCQF</sequence>
<dbReference type="InterPro" id="IPR036866">
    <property type="entry name" value="RibonucZ/Hydroxyglut_hydro"/>
</dbReference>
<evidence type="ECO:0000313" key="4">
    <source>
        <dbReference type="Proteomes" id="UP000823964"/>
    </source>
</evidence>
<dbReference type="InterPro" id="IPR001279">
    <property type="entry name" value="Metallo-B-lactamas"/>
</dbReference>
<feature type="domain" description="Metallo-beta-lactamase" evidence="2">
    <location>
        <begin position="20"/>
        <end position="224"/>
    </location>
</feature>
<dbReference type="GO" id="GO:0016787">
    <property type="term" value="F:hydrolase activity"/>
    <property type="evidence" value="ECO:0007669"/>
    <property type="project" value="UniProtKB-KW"/>
</dbReference>
<dbReference type="AlphaFoldDB" id="A0A9D2AG76"/>
<dbReference type="EMBL" id="DXFQ01000009">
    <property type="protein sequence ID" value="HIX19069.1"/>
    <property type="molecule type" value="Genomic_DNA"/>
</dbReference>
<name>A0A9D2AG76_9BACT</name>
<reference evidence="3" key="2">
    <citation type="submission" date="2021-04" db="EMBL/GenBank/DDBJ databases">
        <authorList>
            <person name="Gilroy R."/>
        </authorList>
    </citation>
    <scope>NUCLEOTIDE SEQUENCE</scope>
    <source>
        <strain evidence="3">14975</strain>
    </source>
</reference>
<keyword evidence="1" id="KW-0378">Hydrolase</keyword>
<dbReference type="PANTHER" id="PTHR43546">
    <property type="entry name" value="UPF0173 METAL-DEPENDENT HYDROLASE MJ1163-RELATED"/>
    <property type="match status" value="1"/>
</dbReference>